<evidence type="ECO:0000313" key="2">
    <source>
        <dbReference type="EMBL" id="WGK93766.1"/>
    </source>
</evidence>
<sequence length="464" mass="54863">MAKEQIIKIDNFNVNALEEIKGKEVLIETVVKENPFIKITDNKTYEEGKKSRTALRTCRTDLEKEEKALISAVKSKITDPIKNIYSGFKNSITPFEDKQQEEVKNWEDIKEKERLVKLRLEEERKQKHRDNIDLFFNHNKEIIENLSFEKLPHGIVYKIGEQEFSKETFEEFADVFEAKIEVLEFQLADKTKILQEKEDIRLENERLENERKENERKEKIKINIDYLYTTWIDLISTMNFSDIEFITEKFNSEEQPECDEFKEVYDTKRVVLARMLESKSNLLTSIENQRLEQERIDKEKADLEISAKELEVEKERFNKVKIPEPTFKGIIIEEKSPYEIKVNTRIEQLVSLGLNFDFDSSYIGFNFIIDVLDIKTYDDTKWDKLITQIEEIKSKQIISEPQVNEMEVVASEIVSGNTEEVVVIHEVEFEETIELTFVEKRQKLIDWASSATEEQLDNLLKQIL</sequence>
<evidence type="ECO:0008006" key="4">
    <source>
        <dbReference type="Google" id="ProtNLM"/>
    </source>
</evidence>
<reference evidence="2 3" key="2">
    <citation type="submission" date="2023-06" db="EMBL/GenBank/DDBJ databases">
        <title>Complete Genome Sequence of Flavobacterium keumense K3R-10.</title>
        <authorList>
            <person name="Jeong H."/>
            <person name="Jhang S.Y."/>
            <person name="Kim J.N."/>
        </authorList>
    </citation>
    <scope>NUCLEOTIDE SEQUENCE [LARGE SCALE GENOMIC DNA]</scope>
    <source>
        <strain evidence="2 3">K3R-10</strain>
    </source>
</reference>
<dbReference type="Proteomes" id="UP001232117">
    <property type="component" value="Chromosome"/>
</dbReference>
<gene>
    <name evidence="2" type="ORF">MG292_06595</name>
</gene>
<name>A0ABY8N4I0_9FLAO</name>
<organism evidence="2 3">
    <name type="scientific">Flavobacterium keumense</name>
    <dbReference type="NCBI Taxonomy" id="1306518"/>
    <lineage>
        <taxon>Bacteria</taxon>
        <taxon>Pseudomonadati</taxon>
        <taxon>Bacteroidota</taxon>
        <taxon>Flavobacteriia</taxon>
        <taxon>Flavobacteriales</taxon>
        <taxon>Flavobacteriaceae</taxon>
        <taxon>Flavobacterium</taxon>
    </lineage>
</organism>
<feature type="coiled-coil region" evidence="1">
    <location>
        <begin position="190"/>
        <end position="222"/>
    </location>
</feature>
<proteinExistence type="predicted"/>
<reference evidence="2 3" key="1">
    <citation type="submission" date="2022-02" db="EMBL/GenBank/DDBJ databases">
        <authorList>
            <person name="Cha I.-T."/>
            <person name="Lee K.-E."/>
            <person name="Park S.-J."/>
        </authorList>
    </citation>
    <scope>NUCLEOTIDE SEQUENCE [LARGE SCALE GENOMIC DNA]</scope>
    <source>
        <strain evidence="2 3">K3R-10</strain>
    </source>
</reference>
<evidence type="ECO:0000313" key="3">
    <source>
        <dbReference type="Proteomes" id="UP001232117"/>
    </source>
</evidence>
<keyword evidence="1" id="KW-0175">Coiled coil</keyword>
<evidence type="ECO:0000256" key="1">
    <source>
        <dbReference type="SAM" id="Coils"/>
    </source>
</evidence>
<dbReference type="EMBL" id="CP092332">
    <property type="protein sequence ID" value="WGK93766.1"/>
    <property type="molecule type" value="Genomic_DNA"/>
</dbReference>
<keyword evidence="3" id="KW-1185">Reference proteome</keyword>
<dbReference type="RefSeq" id="WP_264533505.1">
    <property type="nucleotide sequence ID" value="NZ_CP092332.1"/>
</dbReference>
<protein>
    <recommendedName>
        <fullName evidence="4">DUF1351 domain-containing protein</fullName>
    </recommendedName>
</protein>
<accession>A0ABY8N4I0</accession>
<feature type="coiled-coil region" evidence="1">
    <location>
        <begin position="286"/>
        <end position="320"/>
    </location>
</feature>